<evidence type="ECO:0000313" key="10">
    <source>
        <dbReference type="Proteomes" id="UP001597112"/>
    </source>
</evidence>
<feature type="chain" id="PRO_5047501840" description="beta-N-acetylhexosaminidase" evidence="6">
    <location>
        <begin position="24"/>
        <end position="635"/>
    </location>
</feature>
<keyword evidence="4" id="KW-0378">Hydrolase</keyword>
<evidence type="ECO:0000256" key="3">
    <source>
        <dbReference type="ARBA" id="ARBA00012663"/>
    </source>
</evidence>
<evidence type="ECO:0000256" key="2">
    <source>
        <dbReference type="ARBA" id="ARBA00006285"/>
    </source>
</evidence>
<keyword evidence="6" id="KW-0732">Signal</keyword>
<accession>A0ABW3K9R2</accession>
<feature type="domain" description="Glycoside hydrolase family 20 catalytic" evidence="7">
    <location>
        <begin position="163"/>
        <end position="519"/>
    </location>
</feature>
<feature type="signal peptide" evidence="6">
    <location>
        <begin position="1"/>
        <end position="23"/>
    </location>
</feature>
<dbReference type="InterPro" id="IPR029018">
    <property type="entry name" value="Hex-like_dom2"/>
</dbReference>
<dbReference type="EC" id="3.2.1.52" evidence="3"/>
<dbReference type="PANTHER" id="PTHR22600:SF57">
    <property type="entry name" value="BETA-N-ACETYLHEXOSAMINIDASE"/>
    <property type="match status" value="1"/>
</dbReference>
<evidence type="ECO:0000256" key="5">
    <source>
        <dbReference type="ARBA" id="ARBA00023295"/>
    </source>
</evidence>
<gene>
    <name evidence="9" type="ORF">ACFQ21_22840</name>
</gene>
<dbReference type="Pfam" id="PF13287">
    <property type="entry name" value="Fn3_assoc"/>
    <property type="match status" value="1"/>
</dbReference>
<feature type="domain" description="Beta-hexosaminidase bacterial type N-terminal" evidence="8">
    <location>
        <begin position="26"/>
        <end position="160"/>
    </location>
</feature>
<dbReference type="InterPro" id="IPR017853">
    <property type="entry name" value="GH"/>
</dbReference>
<evidence type="ECO:0000313" key="9">
    <source>
        <dbReference type="EMBL" id="MFD1002180.1"/>
    </source>
</evidence>
<comment type="similarity">
    <text evidence="2">Belongs to the glycosyl hydrolase 20 family.</text>
</comment>
<dbReference type="SUPFAM" id="SSF51445">
    <property type="entry name" value="(Trans)glycosidases"/>
    <property type="match status" value="1"/>
</dbReference>
<comment type="catalytic activity">
    <reaction evidence="1">
        <text>Hydrolysis of terminal non-reducing N-acetyl-D-hexosamine residues in N-acetyl-beta-D-hexosaminides.</text>
        <dbReference type="EC" id="3.2.1.52"/>
    </reaction>
</comment>
<comment type="caution">
    <text evidence="9">The sequence shown here is derived from an EMBL/GenBank/DDBJ whole genome shotgun (WGS) entry which is preliminary data.</text>
</comment>
<dbReference type="InterPro" id="IPR015882">
    <property type="entry name" value="HEX_bac_N"/>
</dbReference>
<evidence type="ECO:0000256" key="6">
    <source>
        <dbReference type="SAM" id="SignalP"/>
    </source>
</evidence>
<dbReference type="InterPro" id="IPR026876">
    <property type="entry name" value="Fn3_assoc_repeat"/>
</dbReference>
<keyword evidence="5" id="KW-0326">Glycosidase</keyword>
<name>A0ABW3K9R2_9BACT</name>
<keyword evidence="10" id="KW-1185">Reference proteome</keyword>
<dbReference type="InterPro" id="IPR025705">
    <property type="entry name" value="Beta_hexosaminidase_sua/sub"/>
</dbReference>
<evidence type="ECO:0000259" key="7">
    <source>
        <dbReference type="Pfam" id="PF00728"/>
    </source>
</evidence>
<evidence type="ECO:0000259" key="8">
    <source>
        <dbReference type="Pfam" id="PF02838"/>
    </source>
</evidence>
<dbReference type="EMBL" id="JBHTKA010000008">
    <property type="protein sequence ID" value="MFD1002180.1"/>
    <property type="molecule type" value="Genomic_DNA"/>
</dbReference>
<dbReference type="PRINTS" id="PR00738">
    <property type="entry name" value="GLHYDRLASE20"/>
</dbReference>
<dbReference type="SUPFAM" id="SSF55545">
    <property type="entry name" value="beta-N-acetylhexosaminidase-like domain"/>
    <property type="match status" value="1"/>
</dbReference>
<protein>
    <recommendedName>
        <fullName evidence="3">beta-N-acetylhexosaminidase</fullName>
        <ecNumber evidence="3">3.2.1.52</ecNumber>
    </recommendedName>
</protein>
<dbReference type="Gene3D" id="3.20.20.80">
    <property type="entry name" value="Glycosidases"/>
    <property type="match status" value="1"/>
</dbReference>
<dbReference type="Gene3D" id="3.30.379.10">
    <property type="entry name" value="Chitobiase/beta-hexosaminidase domain 2-like"/>
    <property type="match status" value="1"/>
</dbReference>
<sequence>MKFRTLRGVLCIACCVWFAQATAQNISLIPAPVSLRQETGHFLFTSTTTVGVPAKQPEVARIAQYLVDKVKPATGYILTVAESNTAHVILQLNAKPDARLGQEGYTLHTVAGKAEINANTPAGIFYGVQTLLQLLPPEIESSSLVKDAEWKVPAVTIVDYPRFSWRGQMFDVSRHFFSKEYVKKYIDRMAKYKMNRFHWHLTDDNGWRIEIKSLPRLTSVGAWRVPRVGTFGSNDAPKPGELATYGGFYTQQDIKEIVQYAKERYIEVLPEIDVPGHSMAALASYPDLSVTNDTTLRVNPGSSFSTWFGNGKFEMHLDNTLDPTDEKVYQFLDKVFTEVAALFPFEYIHMGGDECYKGFWERDKNVQAFMKKNNLKNGEELQSYFVKRVGKIIQNKKKKMIGWDEILEGGIAPGAAVMSWRGTKGGIEAAHLKHPVVMSPAPVYYLDMYQGERSIEPPVYGSSRLKEVYTFDLVPAEMDSTYVLGAQGNLWTEQIPTEAHAEYMIYPRALAMAEAFWTPEKQKDWPNFVTRVEEHFKRMDEAHINYAPSMYDPIITVKKSPQGKIMIDLASEVPELDIFYTVDNTIPNQYSPRYSTAFEFPTGADNLRIITYRKGEPAGRLITLKTEDLEKRIRK</sequence>
<dbReference type="Pfam" id="PF02838">
    <property type="entry name" value="Glyco_hydro_20b"/>
    <property type="match status" value="1"/>
</dbReference>
<organism evidence="9 10">
    <name type="scientific">Ohtaekwangia kribbensis</name>
    <dbReference type="NCBI Taxonomy" id="688913"/>
    <lineage>
        <taxon>Bacteria</taxon>
        <taxon>Pseudomonadati</taxon>
        <taxon>Bacteroidota</taxon>
        <taxon>Cytophagia</taxon>
        <taxon>Cytophagales</taxon>
        <taxon>Fulvivirgaceae</taxon>
        <taxon>Ohtaekwangia</taxon>
    </lineage>
</organism>
<evidence type="ECO:0000256" key="1">
    <source>
        <dbReference type="ARBA" id="ARBA00001231"/>
    </source>
</evidence>
<dbReference type="Pfam" id="PF00728">
    <property type="entry name" value="Glyco_hydro_20"/>
    <property type="match status" value="1"/>
</dbReference>
<dbReference type="InterPro" id="IPR015883">
    <property type="entry name" value="Glyco_hydro_20_cat"/>
</dbReference>
<proteinExistence type="inferred from homology"/>
<dbReference type="RefSeq" id="WP_377583036.1">
    <property type="nucleotide sequence ID" value="NZ_JBHTKA010000008.1"/>
</dbReference>
<evidence type="ECO:0000256" key="4">
    <source>
        <dbReference type="ARBA" id="ARBA00022801"/>
    </source>
</evidence>
<dbReference type="CDD" id="cd06563">
    <property type="entry name" value="GH20_chitobiase-like"/>
    <property type="match status" value="1"/>
</dbReference>
<dbReference type="Proteomes" id="UP001597112">
    <property type="component" value="Unassembled WGS sequence"/>
</dbReference>
<reference evidence="10" key="1">
    <citation type="journal article" date="2019" name="Int. J. Syst. Evol. Microbiol.">
        <title>The Global Catalogue of Microorganisms (GCM) 10K type strain sequencing project: providing services to taxonomists for standard genome sequencing and annotation.</title>
        <authorList>
            <consortium name="The Broad Institute Genomics Platform"/>
            <consortium name="The Broad Institute Genome Sequencing Center for Infectious Disease"/>
            <person name="Wu L."/>
            <person name="Ma J."/>
        </authorList>
    </citation>
    <scope>NUCLEOTIDE SEQUENCE [LARGE SCALE GENOMIC DNA]</scope>
    <source>
        <strain evidence="10">CCUG 58938</strain>
    </source>
</reference>
<dbReference type="PANTHER" id="PTHR22600">
    <property type="entry name" value="BETA-HEXOSAMINIDASE"/>
    <property type="match status" value="1"/>
</dbReference>